<sequence>MKMSNNQQEGLKVYSLSTFFYPKLRSIDGHFAGHAAVKKLTKSVDLFLCDLVLVPLHLGSHWALAVIDFKSQTIQCYDSMGQRHDEICHILLKYLMEENKIKTACCFEPSRWTLGRMRTNAIPKQTNGNDCGVFICKYADFLSQGKPLTFRQATSETGKTGFSGSPKME</sequence>
<gene>
    <name evidence="6" type="ORF">UPYG_G00177840</name>
</gene>
<evidence type="ECO:0000313" key="6">
    <source>
        <dbReference type="EMBL" id="KAL0978921.1"/>
    </source>
</evidence>
<evidence type="ECO:0000256" key="1">
    <source>
        <dbReference type="ARBA" id="ARBA00005234"/>
    </source>
</evidence>
<reference evidence="6 7" key="1">
    <citation type="submission" date="2024-06" db="EMBL/GenBank/DDBJ databases">
        <authorList>
            <person name="Pan Q."/>
            <person name="Wen M."/>
            <person name="Jouanno E."/>
            <person name="Zahm M."/>
            <person name="Klopp C."/>
            <person name="Cabau C."/>
            <person name="Louis A."/>
            <person name="Berthelot C."/>
            <person name="Parey E."/>
            <person name="Roest Crollius H."/>
            <person name="Montfort J."/>
            <person name="Robinson-Rechavi M."/>
            <person name="Bouchez O."/>
            <person name="Lampietro C."/>
            <person name="Lopez Roques C."/>
            <person name="Donnadieu C."/>
            <person name="Postlethwait J."/>
            <person name="Bobe J."/>
            <person name="Verreycken H."/>
            <person name="Guiguen Y."/>
        </authorList>
    </citation>
    <scope>NUCLEOTIDE SEQUENCE [LARGE SCALE GENOMIC DNA]</scope>
    <source>
        <strain evidence="6">Up_M1</strain>
        <tissue evidence="6">Testis</tissue>
    </source>
</reference>
<dbReference type="AlphaFoldDB" id="A0ABD0WRI4"/>
<dbReference type="Pfam" id="PF02902">
    <property type="entry name" value="Peptidase_C48"/>
    <property type="match status" value="1"/>
</dbReference>
<dbReference type="PANTHER" id="PTHR12606">
    <property type="entry name" value="SENTRIN/SUMO-SPECIFIC PROTEASE"/>
    <property type="match status" value="1"/>
</dbReference>
<dbReference type="GO" id="GO:0006508">
    <property type="term" value="P:proteolysis"/>
    <property type="evidence" value="ECO:0007669"/>
    <property type="project" value="UniProtKB-KW"/>
</dbReference>
<dbReference type="PROSITE" id="PS50600">
    <property type="entry name" value="ULP_PROTEASE"/>
    <property type="match status" value="1"/>
</dbReference>
<dbReference type="Proteomes" id="UP001557470">
    <property type="component" value="Unassembled WGS sequence"/>
</dbReference>
<accession>A0ABD0WRI4</accession>
<evidence type="ECO:0000256" key="3">
    <source>
        <dbReference type="ARBA" id="ARBA00022801"/>
    </source>
</evidence>
<evidence type="ECO:0000313" key="7">
    <source>
        <dbReference type="Proteomes" id="UP001557470"/>
    </source>
</evidence>
<comment type="caution">
    <text evidence="6">The sequence shown here is derived from an EMBL/GenBank/DDBJ whole genome shotgun (WGS) entry which is preliminary data.</text>
</comment>
<organism evidence="6 7">
    <name type="scientific">Umbra pygmaea</name>
    <name type="common">Eastern mudminnow</name>
    <dbReference type="NCBI Taxonomy" id="75934"/>
    <lineage>
        <taxon>Eukaryota</taxon>
        <taxon>Metazoa</taxon>
        <taxon>Chordata</taxon>
        <taxon>Craniata</taxon>
        <taxon>Vertebrata</taxon>
        <taxon>Euteleostomi</taxon>
        <taxon>Actinopterygii</taxon>
        <taxon>Neopterygii</taxon>
        <taxon>Teleostei</taxon>
        <taxon>Protacanthopterygii</taxon>
        <taxon>Esociformes</taxon>
        <taxon>Umbridae</taxon>
        <taxon>Umbra</taxon>
    </lineage>
</organism>
<keyword evidence="2" id="KW-0645">Protease</keyword>
<keyword evidence="3" id="KW-0378">Hydrolase</keyword>
<evidence type="ECO:0000259" key="5">
    <source>
        <dbReference type="PROSITE" id="PS50600"/>
    </source>
</evidence>
<keyword evidence="7" id="KW-1185">Reference proteome</keyword>
<dbReference type="EMBL" id="JAGEUA010000005">
    <property type="protein sequence ID" value="KAL0978921.1"/>
    <property type="molecule type" value="Genomic_DNA"/>
</dbReference>
<dbReference type="InterPro" id="IPR038765">
    <property type="entry name" value="Papain-like_cys_pep_sf"/>
</dbReference>
<dbReference type="InterPro" id="IPR003653">
    <property type="entry name" value="Peptidase_C48_C"/>
</dbReference>
<name>A0ABD0WRI4_UMBPY</name>
<protein>
    <recommendedName>
        <fullName evidence="5">Ubiquitin-like protease family profile domain-containing protein</fullName>
    </recommendedName>
</protein>
<feature type="domain" description="Ubiquitin-like protease family profile" evidence="5">
    <location>
        <begin position="1"/>
        <end position="142"/>
    </location>
</feature>
<dbReference type="GO" id="GO:0008234">
    <property type="term" value="F:cysteine-type peptidase activity"/>
    <property type="evidence" value="ECO:0007669"/>
    <property type="project" value="UniProtKB-KW"/>
</dbReference>
<evidence type="ECO:0000256" key="4">
    <source>
        <dbReference type="ARBA" id="ARBA00022807"/>
    </source>
</evidence>
<keyword evidence="4" id="KW-0788">Thiol protease</keyword>
<comment type="similarity">
    <text evidence="1">Belongs to the peptidase C48 family.</text>
</comment>
<dbReference type="SUPFAM" id="SSF54001">
    <property type="entry name" value="Cysteine proteinases"/>
    <property type="match status" value="1"/>
</dbReference>
<dbReference type="PANTHER" id="PTHR12606:SF11">
    <property type="entry name" value="SENTRIN-SPECIFIC PROTEASE 2"/>
    <property type="match status" value="1"/>
</dbReference>
<proteinExistence type="inferred from homology"/>
<evidence type="ECO:0000256" key="2">
    <source>
        <dbReference type="ARBA" id="ARBA00022670"/>
    </source>
</evidence>
<dbReference type="Gene3D" id="3.40.395.10">
    <property type="entry name" value="Adenoviral Proteinase, Chain A"/>
    <property type="match status" value="1"/>
</dbReference>